<proteinExistence type="predicted"/>
<reference evidence="1 2" key="1">
    <citation type="journal article" date="2019" name="Fungal Biol. Biotechnol.">
        <title>Draft genome sequence of fastidious pathogen Ceratobasidium theobromae, which causes vascular-streak dieback in Theobroma cacao.</title>
        <authorList>
            <person name="Ali S.S."/>
            <person name="Asman A."/>
            <person name="Shao J."/>
            <person name="Firmansyah A.P."/>
            <person name="Susilo A.W."/>
            <person name="Rosmana A."/>
            <person name="McMahon P."/>
            <person name="Junaid M."/>
            <person name="Guest D."/>
            <person name="Kheng T.Y."/>
            <person name="Meinhardt L.W."/>
            <person name="Bailey B.A."/>
        </authorList>
    </citation>
    <scope>NUCLEOTIDE SEQUENCE [LARGE SCALE GENOMIC DNA]</scope>
    <source>
        <strain evidence="1 2">CT2</strain>
    </source>
</reference>
<organism evidence="1 2">
    <name type="scientific">Ceratobasidium theobromae</name>
    <dbReference type="NCBI Taxonomy" id="1582974"/>
    <lineage>
        <taxon>Eukaryota</taxon>
        <taxon>Fungi</taxon>
        <taxon>Dikarya</taxon>
        <taxon>Basidiomycota</taxon>
        <taxon>Agaricomycotina</taxon>
        <taxon>Agaricomycetes</taxon>
        <taxon>Cantharellales</taxon>
        <taxon>Ceratobasidiaceae</taxon>
        <taxon>Ceratobasidium</taxon>
    </lineage>
</organism>
<name>A0A5N5Q7E5_9AGAM</name>
<protein>
    <submittedName>
        <fullName evidence="1">Uncharacterized protein</fullName>
    </submittedName>
</protein>
<dbReference type="EMBL" id="SSOP01001190">
    <property type="protein sequence ID" value="KAB5587346.1"/>
    <property type="molecule type" value="Genomic_DNA"/>
</dbReference>
<gene>
    <name evidence="1" type="ORF">CTheo_9219</name>
</gene>
<comment type="caution">
    <text evidence="1">The sequence shown here is derived from an EMBL/GenBank/DDBJ whole genome shotgun (WGS) entry which is preliminary data.</text>
</comment>
<sequence length="107" mass="12378">MGEQRSASWWNGLISEKSEEWKDEYDGPSKAYLSWVAKRISELNLVENLTNDDKERLAKQAAKKRAVNKETKISSMTRKRALVNVQSELEQIFKQFFLSPIYGSFSS</sequence>
<accession>A0A5N5Q7E5</accession>
<evidence type="ECO:0000313" key="2">
    <source>
        <dbReference type="Proteomes" id="UP000383932"/>
    </source>
</evidence>
<keyword evidence="2" id="KW-1185">Reference proteome</keyword>
<dbReference type="Proteomes" id="UP000383932">
    <property type="component" value="Unassembled WGS sequence"/>
</dbReference>
<dbReference type="AlphaFoldDB" id="A0A5N5Q7E5"/>
<evidence type="ECO:0000313" key="1">
    <source>
        <dbReference type="EMBL" id="KAB5587346.1"/>
    </source>
</evidence>